<dbReference type="EMBL" id="UZAN01047804">
    <property type="protein sequence ID" value="VDP85796.1"/>
    <property type="molecule type" value="Genomic_DNA"/>
</dbReference>
<evidence type="ECO:0000313" key="13">
    <source>
        <dbReference type="WBParaSite" id="ECPE_0000971201-mRNA-1"/>
    </source>
</evidence>
<evidence type="ECO:0000256" key="8">
    <source>
        <dbReference type="ARBA" id="ARBA00023034"/>
    </source>
</evidence>
<dbReference type="PANTHER" id="PTHR11214">
    <property type="entry name" value="BETA-1,3-N-ACETYLGLUCOSAMINYLTRANSFERASE"/>
    <property type="match status" value="1"/>
</dbReference>
<comment type="subcellular location">
    <subcellularLocation>
        <location evidence="1 10">Golgi apparatus membrane</location>
        <topology evidence="1 10">Single-pass type II membrane protein</topology>
    </subcellularLocation>
</comment>
<dbReference type="Proteomes" id="UP000272942">
    <property type="component" value="Unassembled WGS sequence"/>
</dbReference>
<reference evidence="11 12" key="2">
    <citation type="submission" date="2018-11" db="EMBL/GenBank/DDBJ databases">
        <authorList>
            <consortium name="Pathogen Informatics"/>
        </authorList>
    </citation>
    <scope>NUCLEOTIDE SEQUENCE [LARGE SCALE GENOMIC DNA]</scope>
    <source>
        <strain evidence="11 12">Egypt</strain>
    </source>
</reference>
<keyword evidence="4" id="KW-0808">Transferase</keyword>
<evidence type="ECO:0000256" key="4">
    <source>
        <dbReference type="ARBA" id="ARBA00022679"/>
    </source>
</evidence>
<evidence type="ECO:0000256" key="1">
    <source>
        <dbReference type="ARBA" id="ARBA00004323"/>
    </source>
</evidence>
<reference evidence="13" key="1">
    <citation type="submission" date="2016-06" db="UniProtKB">
        <authorList>
            <consortium name="WormBaseParasite"/>
        </authorList>
    </citation>
    <scope>IDENTIFICATION</scope>
</reference>
<keyword evidence="9" id="KW-0472">Membrane</keyword>
<dbReference type="GO" id="GO:0006493">
    <property type="term" value="P:protein O-linked glycosylation"/>
    <property type="evidence" value="ECO:0007669"/>
    <property type="project" value="TreeGrafter"/>
</dbReference>
<evidence type="ECO:0000313" key="11">
    <source>
        <dbReference type="EMBL" id="VDP85796.1"/>
    </source>
</evidence>
<dbReference type="EC" id="2.4.1.-" evidence="10"/>
<dbReference type="GO" id="GO:0000139">
    <property type="term" value="C:Golgi membrane"/>
    <property type="evidence" value="ECO:0007669"/>
    <property type="project" value="UniProtKB-SubCell"/>
</dbReference>
<accession>A0A183ARU6</accession>
<keyword evidence="6" id="KW-0735">Signal-anchor</keyword>
<evidence type="ECO:0000256" key="7">
    <source>
        <dbReference type="ARBA" id="ARBA00022989"/>
    </source>
</evidence>
<keyword evidence="3 10" id="KW-0328">Glycosyltransferase</keyword>
<evidence type="ECO:0000256" key="2">
    <source>
        <dbReference type="ARBA" id="ARBA00008661"/>
    </source>
</evidence>
<evidence type="ECO:0000256" key="9">
    <source>
        <dbReference type="ARBA" id="ARBA00023136"/>
    </source>
</evidence>
<sequence>MRSFTGTENYAFPTHTDIVQRICQFRQGLSVLSGTIKNREFEPIILSTNTCDTNRGSRLDLLILIKSAIIYRSRRATIRNLWANNHCWGQLNVRHVFVLGTMKNTSSLWSKLIQQEYRLFGDLIQGNFIDHYYNNTHKMIFAIRWAVAFCPETRWILFVDDDYFVDTRLVSNFLTQLDPRLTSRLLIGNVYAASPVYRRGIDRSKWTVSYSLYPYHTYPKFVPAGFFLLGTDLALDIYVGSRYTRFFPFDDVFLGLIMNKLLLRPTHKSEWRMQTSAQFRTNQSFACHGVITSTQQQIYWKAAHLHSMCLHTVDQLSVL</sequence>
<evidence type="ECO:0000256" key="10">
    <source>
        <dbReference type="RuleBase" id="RU363063"/>
    </source>
</evidence>
<evidence type="ECO:0000256" key="6">
    <source>
        <dbReference type="ARBA" id="ARBA00022968"/>
    </source>
</evidence>
<protein>
    <recommendedName>
        <fullName evidence="10">Hexosyltransferase</fullName>
        <ecNumber evidence="10">2.4.1.-</ecNumber>
    </recommendedName>
</protein>
<dbReference type="GO" id="GO:0016758">
    <property type="term" value="F:hexosyltransferase activity"/>
    <property type="evidence" value="ECO:0007669"/>
    <property type="project" value="InterPro"/>
</dbReference>
<organism evidence="13">
    <name type="scientific">Echinostoma caproni</name>
    <dbReference type="NCBI Taxonomy" id="27848"/>
    <lineage>
        <taxon>Eukaryota</taxon>
        <taxon>Metazoa</taxon>
        <taxon>Spiralia</taxon>
        <taxon>Lophotrochozoa</taxon>
        <taxon>Platyhelminthes</taxon>
        <taxon>Trematoda</taxon>
        <taxon>Digenea</taxon>
        <taxon>Plagiorchiida</taxon>
        <taxon>Echinostomata</taxon>
        <taxon>Echinostomatoidea</taxon>
        <taxon>Echinostomatidae</taxon>
        <taxon>Echinostoma</taxon>
    </lineage>
</organism>
<dbReference type="AlphaFoldDB" id="A0A183ARU6"/>
<keyword evidence="7" id="KW-1133">Transmembrane helix</keyword>
<evidence type="ECO:0000313" key="12">
    <source>
        <dbReference type="Proteomes" id="UP000272942"/>
    </source>
</evidence>
<evidence type="ECO:0000256" key="3">
    <source>
        <dbReference type="ARBA" id="ARBA00022676"/>
    </source>
</evidence>
<proteinExistence type="inferred from homology"/>
<dbReference type="Pfam" id="PF01762">
    <property type="entry name" value="Galactosyl_T"/>
    <property type="match status" value="1"/>
</dbReference>
<evidence type="ECO:0000256" key="5">
    <source>
        <dbReference type="ARBA" id="ARBA00022692"/>
    </source>
</evidence>
<dbReference type="OrthoDB" id="115198at2759"/>
<name>A0A183ARU6_9TREM</name>
<dbReference type="InterPro" id="IPR002659">
    <property type="entry name" value="Glyco_trans_31"/>
</dbReference>
<keyword evidence="8 10" id="KW-0333">Golgi apparatus</keyword>
<dbReference type="WBParaSite" id="ECPE_0000971201-mRNA-1">
    <property type="protein sequence ID" value="ECPE_0000971201-mRNA-1"/>
    <property type="gene ID" value="ECPE_0000971201"/>
</dbReference>
<dbReference type="Gene3D" id="3.90.550.50">
    <property type="match status" value="1"/>
</dbReference>
<comment type="similarity">
    <text evidence="2 10">Belongs to the glycosyltransferase 31 family.</text>
</comment>
<dbReference type="GO" id="GO:0008194">
    <property type="term" value="F:UDP-glycosyltransferase activity"/>
    <property type="evidence" value="ECO:0007669"/>
    <property type="project" value="TreeGrafter"/>
</dbReference>
<keyword evidence="5" id="KW-0812">Transmembrane</keyword>
<keyword evidence="12" id="KW-1185">Reference proteome</keyword>
<gene>
    <name evidence="11" type="ORF">ECPE_LOCUS9681</name>
</gene>
<dbReference type="PANTHER" id="PTHR11214:SF349">
    <property type="entry name" value="BETA-1,3-GALACTOSYLTRANSFERASE BRN"/>
    <property type="match status" value="1"/>
</dbReference>